<dbReference type="PROSITE" id="PS50893">
    <property type="entry name" value="ABC_TRANSPORTER_2"/>
    <property type="match status" value="1"/>
</dbReference>
<evidence type="ECO:0000256" key="4">
    <source>
        <dbReference type="SAM" id="MobiDB-lite"/>
    </source>
</evidence>
<dbReference type="SMART" id="SM00382">
    <property type="entry name" value="AAA"/>
    <property type="match status" value="1"/>
</dbReference>
<keyword evidence="3 6" id="KW-0067">ATP-binding</keyword>
<proteinExistence type="predicted"/>
<evidence type="ECO:0000313" key="6">
    <source>
        <dbReference type="EMBL" id="MTD17011.1"/>
    </source>
</evidence>
<gene>
    <name evidence="6" type="ORF">GIS00_24045</name>
</gene>
<dbReference type="GO" id="GO:0016887">
    <property type="term" value="F:ATP hydrolysis activity"/>
    <property type="evidence" value="ECO:0007669"/>
    <property type="project" value="InterPro"/>
</dbReference>
<comment type="caution">
    <text evidence="6">The sequence shown here is derived from an EMBL/GenBank/DDBJ whole genome shotgun (WGS) entry which is preliminary data.</text>
</comment>
<dbReference type="Gene3D" id="3.40.50.300">
    <property type="entry name" value="P-loop containing nucleotide triphosphate hydrolases"/>
    <property type="match status" value="1"/>
</dbReference>
<dbReference type="PANTHER" id="PTHR42939">
    <property type="entry name" value="ABC TRANSPORTER ATP-BINDING PROTEIN ALBC-RELATED"/>
    <property type="match status" value="1"/>
</dbReference>
<accession>A0A7K1FSA0</accession>
<dbReference type="Pfam" id="PF00005">
    <property type="entry name" value="ABC_tran"/>
    <property type="match status" value="1"/>
</dbReference>
<protein>
    <submittedName>
        <fullName evidence="6">ATP-binding cassette domain-containing protein</fullName>
    </submittedName>
</protein>
<evidence type="ECO:0000256" key="1">
    <source>
        <dbReference type="ARBA" id="ARBA00022448"/>
    </source>
</evidence>
<dbReference type="Proteomes" id="UP000460221">
    <property type="component" value="Unassembled WGS sequence"/>
</dbReference>
<evidence type="ECO:0000313" key="7">
    <source>
        <dbReference type="Proteomes" id="UP000460221"/>
    </source>
</evidence>
<dbReference type="RefSeq" id="WP_154771000.1">
    <property type="nucleotide sequence ID" value="NZ_WLYK01000012.1"/>
</dbReference>
<evidence type="ECO:0000259" key="5">
    <source>
        <dbReference type="PROSITE" id="PS50893"/>
    </source>
</evidence>
<dbReference type="InterPro" id="IPR051782">
    <property type="entry name" value="ABC_Transporter_VariousFunc"/>
</dbReference>
<dbReference type="GO" id="GO:0005524">
    <property type="term" value="F:ATP binding"/>
    <property type="evidence" value="ECO:0007669"/>
    <property type="project" value="UniProtKB-KW"/>
</dbReference>
<feature type="compositionally biased region" description="Gly residues" evidence="4">
    <location>
        <begin position="287"/>
        <end position="296"/>
    </location>
</feature>
<sequence length="306" mass="33480">MAVVEIEHLTRRYRGITALDDISLSVREHTITGLLGRNGAGKTTLMRILAGHEFRTSGRVSVFGEDPTENERVLRRMSVVREGQIYPDIKFKRVLEAGSWFHPHWDADFAAQLVDDFQLPLNRPVKKFSRGMMSAVGIVLGLASRAELTVFDEPYLGLDAVARQTFYDRLLADYAEHPRTVVLSTHLIDEVGDLLEDVLVIDHGRLVLAGSADDLRERAVTVSGPTAAVADVVGRRKVLHRQDLGGRSKVMVLGPFDREDRNRSRAADLVIEPVSLQQLVVRASGTGAEGGAGTGVAGDETKAVPA</sequence>
<feature type="region of interest" description="Disordered" evidence="4">
    <location>
        <begin position="287"/>
        <end position="306"/>
    </location>
</feature>
<reference evidence="6 7" key="1">
    <citation type="submission" date="2019-11" db="EMBL/GenBank/DDBJ databases">
        <authorList>
            <person name="Jiang L.-Q."/>
        </authorList>
    </citation>
    <scope>NUCLEOTIDE SEQUENCE [LARGE SCALE GENOMIC DNA]</scope>
    <source>
        <strain evidence="6 7">YIM 132087</strain>
    </source>
</reference>
<dbReference type="InterPro" id="IPR003439">
    <property type="entry name" value="ABC_transporter-like_ATP-bd"/>
</dbReference>
<evidence type="ECO:0000256" key="2">
    <source>
        <dbReference type="ARBA" id="ARBA00022741"/>
    </source>
</evidence>
<keyword evidence="2" id="KW-0547">Nucleotide-binding</keyword>
<dbReference type="EMBL" id="WLYK01000012">
    <property type="protein sequence ID" value="MTD17011.1"/>
    <property type="molecule type" value="Genomic_DNA"/>
</dbReference>
<dbReference type="InterPro" id="IPR027417">
    <property type="entry name" value="P-loop_NTPase"/>
</dbReference>
<dbReference type="AlphaFoldDB" id="A0A7K1FSA0"/>
<dbReference type="PANTHER" id="PTHR42939:SF1">
    <property type="entry name" value="ABC TRANSPORTER ATP-BINDING PROTEIN ALBC-RELATED"/>
    <property type="match status" value="1"/>
</dbReference>
<dbReference type="CDD" id="cd03230">
    <property type="entry name" value="ABC_DR_subfamily_A"/>
    <property type="match status" value="1"/>
</dbReference>
<keyword evidence="7" id="KW-1185">Reference proteome</keyword>
<organism evidence="6 7">
    <name type="scientific">Nakamurella alba</name>
    <dbReference type="NCBI Taxonomy" id="2665158"/>
    <lineage>
        <taxon>Bacteria</taxon>
        <taxon>Bacillati</taxon>
        <taxon>Actinomycetota</taxon>
        <taxon>Actinomycetes</taxon>
        <taxon>Nakamurellales</taxon>
        <taxon>Nakamurellaceae</taxon>
        <taxon>Nakamurella</taxon>
    </lineage>
</organism>
<feature type="domain" description="ABC transporter" evidence="5">
    <location>
        <begin position="4"/>
        <end position="228"/>
    </location>
</feature>
<name>A0A7K1FSA0_9ACTN</name>
<dbReference type="SUPFAM" id="SSF52540">
    <property type="entry name" value="P-loop containing nucleoside triphosphate hydrolases"/>
    <property type="match status" value="1"/>
</dbReference>
<evidence type="ECO:0000256" key="3">
    <source>
        <dbReference type="ARBA" id="ARBA00022840"/>
    </source>
</evidence>
<keyword evidence="1" id="KW-0813">Transport</keyword>
<dbReference type="InterPro" id="IPR003593">
    <property type="entry name" value="AAA+_ATPase"/>
</dbReference>